<evidence type="ECO:0000256" key="1">
    <source>
        <dbReference type="PROSITE-ProRule" id="PRU00104"/>
    </source>
</evidence>
<dbReference type="PROSITE" id="PS50237">
    <property type="entry name" value="HECT"/>
    <property type="match status" value="1"/>
</dbReference>
<evidence type="ECO:0000256" key="2">
    <source>
        <dbReference type="SAM" id="MobiDB-lite"/>
    </source>
</evidence>
<comment type="caution">
    <text evidence="4">The sequence shown here is derived from an EMBL/GenBank/DDBJ whole genome shotgun (WGS) entry which is preliminary data.</text>
</comment>
<name>A0AAV2YU57_9STRA</name>
<evidence type="ECO:0000313" key="5">
    <source>
        <dbReference type="Proteomes" id="UP001146120"/>
    </source>
</evidence>
<accession>A0AAV2YU57</accession>
<protein>
    <recommendedName>
        <fullName evidence="3">HECT domain-containing protein</fullName>
    </recommendedName>
</protein>
<dbReference type="Proteomes" id="UP001146120">
    <property type="component" value="Unassembled WGS sequence"/>
</dbReference>
<reference evidence="4" key="2">
    <citation type="journal article" date="2023" name="Microbiol Resour">
        <title>Decontamination and Annotation of the Draft Genome Sequence of the Oomycete Lagenidium giganteum ARSEF 373.</title>
        <authorList>
            <person name="Morgan W.R."/>
            <person name="Tartar A."/>
        </authorList>
    </citation>
    <scope>NUCLEOTIDE SEQUENCE</scope>
    <source>
        <strain evidence="4">ARSEF 373</strain>
    </source>
</reference>
<dbReference type="GO" id="GO:0004842">
    <property type="term" value="F:ubiquitin-protein transferase activity"/>
    <property type="evidence" value="ECO:0007669"/>
    <property type="project" value="InterPro"/>
</dbReference>
<feature type="domain" description="HECT" evidence="3">
    <location>
        <begin position="1"/>
        <end position="72"/>
    </location>
</feature>
<dbReference type="AlphaFoldDB" id="A0AAV2YU57"/>
<gene>
    <name evidence="4" type="ORF">N0F65_003687</name>
</gene>
<reference evidence="4" key="1">
    <citation type="submission" date="2022-11" db="EMBL/GenBank/DDBJ databases">
        <authorList>
            <person name="Morgan W.R."/>
            <person name="Tartar A."/>
        </authorList>
    </citation>
    <scope>NUCLEOTIDE SEQUENCE</scope>
    <source>
        <strain evidence="4">ARSEF 373</strain>
    </source>
</reference>
<evidence type="ECO:0000313" key="4">
    <source>
        <dbReference type="EMBL" id="DAZ97323.1"/>
    </source>
</evidence>
<evidence type="ECO:0000259" key="3">
    <source>
        <dbReference type="PROSITE" id="PS50237"/>
    </source>
</evidence>
<keyword evidence="5" id="KW-1185">Reference proteome</keyword>
<sequence>MGDMSLDKQRLFVRFVTSSNRTSQGGLAGGTSVVEAESTGVYKFAASGANEDTDSSKRMDEMLPSLPGCTNW</sequence>
<dbReference type="EMBL" id="DAKRPA010000139">
    <property type="protein sequence ID" value="DAZ97323.1"/>
    <property type="molecule type" value="Genomic_DNA"/>
</dbReference>
<feature type="region of interest" description="Disordered" evidence="2">
    <location>
        <begin position="48"/>
        <end position="72"/>
    </location>
</feature>
<organism evidence="4 5">
    <name type="scientific">Lagenidium giganteum</name>
    <dbReference type="NCBI Taxonomy" id="4803"/>
    <lineage>
        <taxon>Eukaryota</taxon>
        <taxon>Sar</taxon>
        <taxon>Stramenopiles</taxon>
        <taxon>Oomycota</taxon>
        <taxon>Peronosporomycetes</taxon>
        <taxon>Pythiales</taxon>
        <taxon>Pythiaceae</taxon>
    </lineage>
</organism>
<feature type="active site" description="Glycyl thioester intermediate" evidence="1">
    <location>
        <position position="69"/>
    </location>
</feature>
<dbReference type="InterPro" id="IPR000569">
    <property type="entry name" value="HECT_dom"/>
</dbReference>
<proteinExistence type="predicted"/>
<keyword evidence="1" id="KW-0833">Ubl conjugation pathway</keyword>